<keyword evidence="1" id="KW-0472">Membrane</keyword>
<protein>
    <submittedName>
        <fullName evidence="2">Uncharacterized protein</fullName>
    </submittedName>
</protein>
<dbReference type="Proteomes" id="UP000682811">
    <property type="component" value="Unassembled WGS sequence"/>
</dbReference>
<name>A0A919Y8X8_9BACL</name>
<accession>A0A919Y8X8</accession>
<proteinExistence type="predicted"/>
<evidence type="ECO:0000313" key="3">
    <source>
        <dbReference type="Proteomes" id="UP000682811"/>
    </source>
</evidence>
<reference evidence="2 3" key="1">
    <citation type="submission" date="2021-03" db="EMBL/GenBank/DDBJ databases">
        <title>Antimicrobial resistance genes in bacteria isolated from Japanese honey, and their potential for conferring macrolide and lincosamide resistance in the American foulbrood pathogen Paenibacillus larvae.</title>
        <authorList>
            <person name="Okamoto M."/>
            <person name="Kumagai M."/>
            <person name="Kanamori H."/>
            <person name="Takamatsu D."/>
        </authorList>
    </citation>
    <scope>NUCLEOTIDE SEQUENCE [LARGE SCALE GENOMIC DNA]</scope>
    <source>
        <strain evidence="2 3">J34TS1</strain>
    </source>
</reference>
<feature type="transmembrane region" description="Helical" evidence="1">
    <location>
        <begin position="31"/>
        <end position="49"/>
    </location>
</feature>
<dbReference type="RefSeq" id="WP_212976560.1">
    <property type="nucleotide sequence ID" value="NZ_AP025343.1"/>
</dbReference>
<dbReference type="AlphaFoldDB" id="A0A919Y8X8"/>
<keyword evidence="1" id="KW-1133">Transmembrane helix</keyword>
<evidence type="ECO:0000256" key="1">
    <source>
        <dbReference type="SAM" id="Phobius"/>
    </source>
</evidence>
<keyword evidence="1" id="KW-0812">Transmembrane</keyword>
<keyword evidence="3" id="KW-1185">Reference proteome</keyword>
<sequence length="77" mass="8709">MLAELMILFAAGAAAWNELPKLFRQRMGKEIAVFLIMLAGGTILSLMAVSERKFPSPLKFIEVLYGPINHWFDQWLG</sequence>
<gene>
    <name evidence="2" type="ORF">J34TS1_01180</name>
</gene>
<organism evidence="2 3">
    <name type="scientific">Paenibacillus azoreducens</name>
    <dbReference type="NCBI Taxonomy" id="116718"/>
    <lineage>
        <taxon>Bacteria</taxon>
        <taxon>Bacillati</taxon>
        <taxon>Bacillota</taxon>
        <taxon>Bacilli</taxon>
        <taxon>Bacillales</taxon>
        <taxon>Paenibacillaceae</taxon>
        <taxon>Paenibacillus</taxon>
    </lineage>
</organism>
<evidence type="ECO:0000313" key="2">
    <source>
        <dbReference type="EMBL" id="GIO45353.1"/>
    </source>
</evidence>
<dbReference type="EMBL" id="BORT01000001">
    <property type="protein sequence ID" value="GIO45353.1"/>
    <property type="molecule type" value="Genomic_DNA"/>
</dbReference>
<comment type="caution">
    <text evidence="2">The sequence shown here is derived from an EMBL/GenBank/DDBJ whole genome shotgun (WGS) entry which is preliminary data.</text>
</comment>